<reference evidence="9 10" key="1">
    <citation type="submission" date="2020-11" db="EMBL/GenBank/DDBJ databases">
        <authorList>
            <person name="Wallbank WR R."/>
            <person name="Pardo Diaz C."/>
            <person name="Kozak K."/>
            <person name="Martin S."/>
            <person name="Jiggins C."/>
            <person name="Moest M."/>
            <person name="Warren A I."/>
            <person name="Generalovic N T."/>
            <person name="Byers J.R.P. K."/>
            <person name="Montejo-Kovacevich G."/>
            <person name="Yen C E."/>
        </authorList>
    </citation>
    <scope>NUCLEOTIDE SEQUENCE [LARGE SCALE GENOMIC DNA]</scope>
</reference>
<dbReference type="AlphaFoldDB" id="A0A7R8UKI2"/>
<feature type="transmembrane region" description="Helical" evidence="8">
    <location>
        <begin position="57"/>
        <end position="75"/>
    </location>
</feature>
<keyword evidence="3" id="KW-0808">Transferase</keyword>
<evidence type="ECO:0000256" key="7">
    <source>
        <dbReference type="ARBA" id="ARBA00023136"/>
    </source>
</evidence>
<evidence type="ECO:0000313" key="10">
    <source>
        <dbReference type="Proteomes" id="UP000594454"/>
    </source>
</evidence>
<feature type="transmembrane region" description="Helical" evidence="8">
    <location>
        <begin position="301"/>
        <end position="319"/>
    </location>
</feature>
<keyword evidence="5 8" id="KW-0256">Endoplasmic reticulum</keyword>
<evidence type="ECO:0000313" key="9">
    <source>
        <dbReference type="EMBL" id="CAD7082375.1"/>
    </source>
</evidence>
<dbReference type="GO" id="GO:0000026">
    <property type="term" value="F:alpha-1,2-mannosyltransferase activity"/>
    <property type="evidence" value="ECO:0007669"/>
    <property type="project" value="TreeGrafter"/>
</dbReference>
<keyword evidence="4 8" id="KW-0812">Transmembrane</keyword>
<protein>
    <recommendedName>
        <fullName evidence="8">Mannosyltransferase</fullName>
        <ecNumber evidence="8">2.4.1.-</ecNumber>
    </recommendedName>
</protein>
<accession>A0A7R8UKI2</accession>
<evidence type="ECO:0000256" key="4">
    <source>
        <dbReference type="ARBA" id="ARBA00022692"/>
    </source>
</evidence>
<evidence type="ECO:0000256" key="8">
    <source>
        <dbReference type="RuleBase" id="RU363075"/>
    </source>
</evidence>
<dbReference type="GO" id="GO:0006506">
    <property type="term" value="P:GPI anchor biosynthetic process"/>
    <property type="evidence" value="ECO:0007669"/>
    <property type="project" value="TreeGrafter"/>
</dbReference>
<keyword evidence="2 8" id="KW-0328">Glycosyltransferase</keyword>
<organism evidence="9 10">
    <name type="scientific">Hermetia illucens</name>
    <name type="common">Black soldier fly</name>
    <dbReference type="NCBI Taxonomy" id="343691"/>
    <lineage>
        <taxon>Eukaryota</taxon>
        <taxon>Metazoa</taxon>
        <taxon>Ecdysozoa</taxon>
        <taxon>Arthropoda</taxon>
        <taxon>Hexapoda</taxon>
        <taxon>Insecta</taxon>
        <taxon>Pterygota</taxon>
        <taxon>Neoptera</taxon>
        <taxon>Endopterygota</taxon>
        <taxon>Diptera</taxon>
        <taxon>Brachycera</taxon>
        <taxon>Stratiomyomorpha</taxon>
        <taxon>Stratiomyidae</taxon>
        <taxon>Hermetiinae</taxon>
        <taxon>Hermetia</taxon>
    </lineage>
</organism>
<dbReference type="Proteomes" id="UP000594454">
    <property type="component" value="Chromosome 2"/>
</dbReference>
<dbReference type="FunCoup" id="A0A7R8UKI2">
    <property type="interactions" value="1907"/>
</dbReference>
<gene>
    <name evidence="9" type="ORF">HERILL_LOCUS5410</name>
</gene>
<evidence type="ECO:0000256" key="3">
    <source>
        <dbReference type="ARBA" id="ARBA00022679"/>
    </source>
</evidence>
<feature type="transmembrane region" description="Helical" evidence="8">
    <location>
        <begin position="154"/>
        <end position="175"/>
    </location>
</feature>
<feature type="transmembrane region" description="Helical" evidence="8">
    <location>
        <begin position="111"/>
        <end position="130"/>
    </location>
</feature>
<comment type="similarity">
    <text evidence="8">Belongs to the glycosyltransferase 22 family.</text>
</comment>
<dbReference type="Pfam" id="PF03901">
    <property type="entry name" value="Glyco_transf_22"/>
    <property type="match status" value="1"/>
</dbReference>
<dbReference type="PANTHER" id="PTHR22760:SF4">
    <property type="entry name" value="GPI MANNOSYLTRANSFERASE 3"/>
    <property type="match status" value="1"/>
</dbReference>
<feature type="transmembrane region" description="Helical" evidence="8">
    <location>
        <begin position="328"/>
        <end position="348"/>
    </location>
</feature>
<dbReference type="InParanoid" id="A0A7R8UKI2"/>
<dbReference type="OrthoDB" id="416834at2759"/>
<evidence type="ECO:0000256" key="6">
    <source>
        <dbReference type="ARBA" id="ARBA00022989"/>
    </source>
</evidence>
<feature type="transmembrane region" description="Helical" evidence="8">
    <location>
        <begin position="242"/>
        <end position="265"/>
    </location>
</feature>
<feature type="transmembrane region" description="Helical" evidence="8">
    <location>
        <begin position="6"/>
        <end position="26"/>
    </location>
</feature>
<feature type="transmembrane region" description="Helical" evidence="8">
    <location>
        <begin position="277"/>
        <end position="295"/>
    </location>
</feature>
<keyword evidence="6 8" id="KW-1133">Transmembrane helix</keyword>
<comment type="subcellular location">
    <subcellularLocation>
        <location evidence="1 8">Endoplasmic reticulum membrane</location>
        <topology evidence="1 8">Multi-pass membrane protein</topology>
    </subcellularLocation>
</comment>
<feature type="transmembrane region" description="Helical" evidence="8">
    <location>
        <begin position="195"/>
        <end position="217"/>
    </location>
</feature>
<dbReference type="EMBL" id="LR899010">
    <property type="protein sequence ID" value="CAD7082375.1"/>
    <property type="molecule type" value="Genomic_DNA"/>
</dbReference>
<sequence>MGALKIFLVFLVVRLLSVFLVTTFFVPDEYWQSLEVAHKLVFGYGFMTWEWASRIRSYLYPLVFAGFYKVLALLGYDTVELLVIGPRILQALLTAYSDYRFYVWTGKKKWSLFLLLTSYFWFYAGSRTLINTLEASLTTIALSMFPWHSERTDFLWLTAICCYIRPTAALTWLPLCIIHLKNSEHSAIELILKRYIPIGLLAGGLCIGVDSYIYGLFTVPPAQFFLYNIYENIGSFYGVHEWYWYLAVGLPTLLGISTLPFLFAVINTILNWNAFPIRKALLISILFTLAGLSFIEHKEHRFLLIILPMCLYICSDYLSRWSTRANSLLVWLFAAAIIAGNAAPGWYFSTVHQKGTLEVMKPLAKIAESYRDKDNNPARLLFLMPCHSTPFYSHIHQNITMYFVECDPHNDKDYQIFNNDPERWLRMKVPAMPLSRVPSHVVLYNTLVPRVRTFLSRYRKIERIHHTDYPVSNTGTYIHTYEINLEEEYERQFVEDPVASSPSHSGHDEL</sequence>
<dbReference type="InterPro" id="IPR005599">
    <property type="entry name" value="GPI_mannosylTrfase"/>
</dbReference>
<dbReference type="PANTHER" id="PTHR22760">
    <property type="entry name" value="GLYCOSYLTRANSFERASE"/>
    <property type="match status" value="1"/>
</dbReference>
<keyword evidence="7 8" id="KW-0472">Membrane</keyword>
<dbReference type="EC" id="2.4.1.-" evidence="8"/>
<evidence type="ECO:0000256" key="2">
    <source>
        <dbReference type="ARBA" id="ARBA00022676"/>
    </source>
</evidence>
<name>A0A7R8UKI2_HERIL</name>
<evidence type="ECO:0000256" key="5">
    <source>
        <dbReference type="ARBA" id="ARBA00022824"/>
    </source>
</evidence>
<evidence type="ECO:0000256" key="1">
    <source>
        <dbReference type="ARBA" id="ARBA00004477"/>
    </source>
</evidence>
<proteinExistence type="inferred from homology"/>
<dbReference type="GO" id="GO:0005789">
    <property type="term" value="C:endoplasmic reticulum membrane"/>
    <property type="evidence" value="ECO:0007669"/>
    <property type="project" value="UniProtKB-SubCell"/>
</dbReference>
<keyword evidence="10" id="KW-1185">Reference proteome</keyword>